<name>A0A0R2AL92_9LACO</name>
<dbReference type="AlphaFoldDB" id="A0A0R2AL92"/>
<evidence type="ECO:0000313" key="2">
    <source>
        <dbReference type="EMBL" id="KRM67976.1"/>
    </source>
</evidence>
<feature type="domain" description="Recombinase zinc beta ribbon" evidence="1">
    <location>
        <begin position="58"/>
        <end position="108"/>
    </location>
</feature>
<keyword evidence="3" id="KW-1185">Reference proteome</keyword>
<gene>
    <name evidence="2" type="ORF">FD06_GL000338</name>
</gene>
<dbReference type="STRING" id="1423781.FD06_GL000338"/>
<proteinExistence type="predicted"/>
<dbReference type="PATRIC" id="fig|1423781.4.peg.347"/>
<comment type="caution">
    <text evidence="2">The sequence shown here is derived from an EMBL/GenBank/DDBJ whole genome shotgun (WGS) entry which is preliminary data.</text>
</comment>
<organism evidence="2 3">
    <name type="scientific">Apilactobacillus ozensis DSM 23829 = JCM 17196</name>
    <dbReference type="NCBI Taxonomy" id="1423781"/>
    <lineage>
        <taxon>Bacteria</taxon>
        <taxon>Bacillati</taxon>
        <taxon>Bacillota</taxon>
        <taxon>Bacilli</taxon>
        <taxon>Lactobacillales</taxon>
        <taxon>Lactobacillaceae</taxon>
        <taxon>Apilactobacillus</taxon>
    </lineage>
</organism>
<dbReference type="Proteomes" id="UP000052012">
    <property type="component" value="Unassembled WGS sequence"/>
</dbReference>
<dbReference type="Pfam" id="PF13408">
    <property type="entry name" value="Zn_ribbon_recom"/>
    <property type="match status" value="1"/>
</dbReference>
<protein>
    <recommendedName>
        <fullName evidence="1">Recombinase zinc beta ribbon domain-containing protein</fullName>
    </recommendedName>
</protein>
<sequence>MSVYGKYRNYSQLGRKGLDIENIIDVRGNHEKIVDMDTWNKAQKILHDSCCNNKIMRPLIGVLRCPQCGGEVRTSYTKNNNKLIRYYSCKKGVLGGCHANSINAEIVEY</sequence>
<dbReference type="InterPro" id="IPR025827">
    <property type="entry name" value="Zn_ribbon_recom_dom"/>
</dbReference>
<evidence type="ECO:0000313" key="3">
    <source>
        <dbReference type="Proteomes" id="UP000052012"/>
    </source>
</evidence>
<reference evidence="2 3" key="1">
    <citation type="journal article" date="2015" name="Genome Announc.">
        <title>Expanding the biotechnology potential of lactobacilli through comparative genomics of 213 strains and associated genera.</title>
        <authorList>
            <person name="Sun Z."/>
            <person name="Harris H.M."/>
            <person name="McCann A."/>
            <person name="Guo C."/>
            <person name="Argimon S."/>
            <person name="Zhang W."/>
            <person name="Yang X."/>
            <person name="Jeffery I.B."/>
            <person name="Cooney J.C."/>
            <person name="Kagawa T.F."/>
            <person name="Liu W."/>
            <person name="Song Y."/>
            <person name="Salvetti E."/>
            <person name="Wrobel A."/>
            <person name="Rasinkangas P."/>
            <person name="Parkhill J."/>
            <person name="Rea M.C."/>
            <person name="O'Sullivan O."/>
            <person name="Ritari J."/>
            <person name="Douillard F.P."/>
            <person name="Paul Ross R."/>
            <person name="Yang R."/>
            <person name="Briner A.E."/>
            <person name="Felis G.E."/>
            <person name="de Vos W.M."/>
            <person name="Barrangou R."/>
            <person name="Klaenhammer T.R."/>
            <person name="Caufield P.W."/>
            <person name="Cui Y."/>
            <person name="Zhang H."/>
            <person name="O'Toole P.W."/>
        </authorList>
    </citation>
    <scope>NUCLEOTIDE SEQUENCE [LARGE SCALE GENOMIC DNA]</scope>
    <source>
        <strain evidence="2 3">DSM 23829</strain>
    </source>
</reference>
<accession>A0A0R2AL92</accession>
<dbReference type="EMBL" id="AYYQ01000033">
    <property type="protein sequence ID" value="KRM67976.1"/>
    <property type="molecule type" value="Genomic_DNA"/>
</dbReference>
<evidence type="ECO:0000259" key="1">
    <source>
        <dbReference type="Pfam" id="PF13408"/>
    </source>
</evidence>